<reference evidence="1 2" key="1">
    <citation type="journal article" date="2018" name="Front. Microbiol.">
        <title>Prospects for Fungal Bioremediation of Acidic Radioactive Waste Sites: Characterization and Genome Sequence of Rhodotorula taiwanensis MD1149.</title>
        <authorList>
            <person name="Tkavc R."/>
            <person name="Matrosova V.Y."/>
            <person name="Grichenko O.E."/>
            <person name="Gostincar C."/>
            <person name="Volpe R.P."/>
            <person name="Klimenkova P."/>
            <person name="Gaidamakova E.K."/>
            <person name="Zhou C.E."/>
            <person name="Stewart B.J."/>
            <person name="Lyman M.G."/>
            <person name="Malfatti S.A."/>
            <person name="Rubinfeld B."/>
            <person name="Courtot M."/>
            <person name="Singh J."/>
            <person name="Dalgard C.L."/>
            <person name="Hamilton T."/>
            <person name="Frey K.G."/>
            <person name="Gunde-Cimerman N."/>
            <person name="Dugan L."/>
            <person name="Daly M.J."/>
        </authorList>
    </citation>
    <scope>NUCLEOTIDE SEQUENCE [LARGE SCALE GENOMIC DNA]</scope>
    <source>
        <strain evidence="1 2">MD1149</strain>
    </source>
</reference>
<protein>
    <submittedName>
        <fullName evidence="1">Uncharacterized protein</fullName>
    </submittedName>
</protein>
<sequence>MSNPSTVAVFPFDRLPDELIEAIARWVIAADWDYARDRVRSHRRYCSIMTCIIHHYPPARREERARSKRDWRHAQSTRREIRTLRVVSEDSYEADERIERLANCIAGEVEDLHCSFQCWSGCSRPDLSYALVEDLIQRMSCLRRLTVKVDRDWPQDERKDDEGADEVDDDLAAYRSLLQYAKARQLERLEVQGAKAWLTTSQDRRA</sequence>
<name>A0A2S5B683_9BASI</name>
<gene>
    <name evidence="1" type="ORF">BMF94_4727</name>
</gene>
<accession>A0A2S5B683</accession>
<evidence type="ECO:0000313" key="1">
    <source>
        <dbReference type="EMBL" id="POY72221.1"/>
    </source>
</evidence>
<dbReference type="EMBL" id="PJQD01000055">
    <property type="protein sequence ID" value="POY72221.1"/>
    <property type="molecule type" value="Genomic_DNA"/>
</dbReference>
<organism evidence="1 2">
    <name type="scientific">Rhodotorula taiwanensis</name>
    <dbReference type="NCBI Taxonomy" id="741276"/>
    <lineage>
        <taxon>Eukaryota</taxon>
        <taxon>Fungi</taxon>
        <taxon>Dikarya</taxon>
        <taxon>Basidiomycota</taxon>
        <taxon>Pucciniomycotina</taxon>
        <taxon>Microbotryomycetes</taxon>
        <taxon>Sporidiobolales</taxon>
        <taxon>Sporidiobolaceae</taxon>
        <taxon>Rhodotorula</taxon>
    </lineage>
</organism>
<dbReference type="Proteomes" id="UP000237144">
    <property type="component" value="Unassembled WGS sequence"/>
</dbReference>
<dbReference type="AlphaFoldDB" id="A0A2S5B683"/>
<evidence type="ECO:0000313" key="2">
    <source>
        <dbReference type="Proteomes" id="UP000237144"/>
    </source>
</evidence>
<proteinExistence type="predicted"/>
<keyword evidence="2" id="KW-1185">Reference proteome</keyword>
<comment type="caution">
    <text evidence="1">The sequence shown here is derived from an EMBL/GenBank/DDBJ whole genome shotgun (WGS) entry which is preliminary data.</text>
</comment>